<feature type="domain" description="RNA polymerase Rpb4/RPC9 core" evidence="8">
    <location>
        <begin position="229"/>
        <end position="344"/>
    </location>
</feature>
<proteinExistence type="inferred from homology"/>
<dbReference type="GO" id="GO:0016787">
    <property type="term" value="F:hydrolase activity"/>
    <property type="evidence" value="ECO:0007669"/>
    <property type="project" value="UniProtKB-KW"/>
</dbReference>
<dbReference type="OrthoDB" id="507928at2759"/>
<dbReference type="Gene3D" id="1.20.1250.40">
    <property type="match status" value="1"/>
</dbReference>
<dbReference type="SMART" id="SM00657">
    <property type="entry name" value="RPOL4c"/>
    <property type="match status" value="1"/>
</dbReference>
<dbReference type="GO" id="GO:0005666">
    <property type="term" value="C:RNA polymerase III complex"/>
    <property type="evidence" value="ECO:0007669"/>
    <property type="project" value="InterPro"/>
</dbReference>
<evidence type="ECO:0000256" key="4">
    <source>
        <dbReference type="ARBA" id="ARBA00022478"/>
    </source>
</evidence>
<keyword evidence="6" id="KW-0539">Nucleus</keyword>
<dbReference type="InterPro" id="IPR006590">
    <property type="entry name" value="RNA_pol_Rpb4/RPC9_core"/>
</dbReference>
<evidence type="ECO:0000259" key="8">
    <source>
        <dbReference type="SMART" id="SM00657"/>
    </source>
</evidence>
<dbReference type="PANTHER" id="PTHR15561">
    <property type="entry name" value="CALCITONIN GENE-RELATED PEPTIDE-RECEPTOR COMPONENT PROTEIN"/>
    <property type="match status" value="1"/>
</dbReference>
<sequence length="344" mass="36119">MPPLRWCSWIKGAAKAAGIPVYSIKSASISNLVRAVRTVLGIDPSPGALFNDEESPAAADPRARTSNSRTLRAETSIALAAAAGTGGGGGGPTREPDQRDALEEARLAAENIVIPQQQPVELLPREAAVIDLQAQLVAGLGLPFEVVGAPGSLRLRVLPPTWVAARGTTTGPASGARGAAAPGGDAQAAAAVAAAAAGLEGAKQKDYCFQSLHGACAREPATPSTSMKIVEENIGLLSNDEVLAVLKDREADKQPVISRATPSEIQAYTALLQSVGGSFKDREQLAAFIQAVEPYKVTKHEIVQLINHRPPSVVEIFLCVEDCEDRFTEQQIEDLLKLVHVHLS</sequence>
<evidence type="ECO:0000256" key="5">
    <source>
        <dbReference type="ARBA" id="ARBA00023163"/>
    </source>
</evidence>
<dbReference type="InterPro" id="IPR010997">
    <property type="entry name" value="HRDC-like_sf"/>
</dbReference>
<evidence type="ECO:0000256" key="1">
    <source>
        <dbReference type="ARBA" id="ARBA00004123"/>
    </source>
</evidence>
<dbReference type="AlphaFoldDB" id="A0A2P6VNL0"/>
<dbReference type="Pfam" id="PF03874">
    <property type="entry name" value="RNA_pol_Rpb4"/>
    <property type="match status" value="1"/>
</dbReference>
<reference evidence="9 10" key="1">
    <citation type="journal article" date="2018" name="Plant J.">
        <title>Genome sequences of Chlorella sorokiniana UTEX 1602 and Micractinium conductrix SAG 241.80: implications to maltose excretion by a green alga.</title>
        <authorList>
            <person name="Arriola M.B."/>
            <person name="Velmurugan N."/>
            <person name="Zhang Y."/>
            <person name="Plunkett M.H."/>
            <person name="Hondzo H."/>
            <person name="Barney B.M."/>
        </authorList>
    </citation>
    <scope>NUCLEOTIDE SEQUENCE [LARGE SCALE GENOMIC DNA]</scope>
    <source>
        <strain evidence="9 10">SAG 241.80</strain>
    </source>
</reference>
<dbReference type="PANTHER" id="PTHR15561:SF0">
    <property type="entry name" value="DNA-DIRECTED RNA POLYMERASE III SUBUNIT RPC9"/>
    <property type="match status" value="1"/>
</dbReference>
<keyword evidence="10" id="KW-1185">Reference proteome</keyword>
<protein>
    <recommendedName>
        <fullName evidence="3">DNA-directed RNA polymerase III subunit RPC9</fullName>
    </recommendedName>
</protein>
<accession>A0A2P6VNL0</accession>
<comment type="subcellular location">
    <subcellularLocation>
        <location evidence="1">Nucleus</location>
    </subcellularLocation>
</comment>
<comment type="caution">
    <text evidence="9">The sequence shown here is derived from an EMBL/GenBank/DDBJ whole genome shotgun (WGS) entry which is preliminary data.</text>
</comment>
<comment type="similarity">
    <text evidence="2">Belongs to the eukaryotic RPC9 RNA polymerase subunit family.</text>
</comment>
<evidence type="ECO:0000313" key="10">
    <source>
        <dbReference type="Proteomes" id="UP000239649"/>
    </source>
</evidence>
<feature type="region of interest" description="Disordered" evidence="7">
    <location>
        <begin position="47"/>
        <end position="68"/>
    </location>
</feature>
<gene>
    <name evidence="9" type="ORF">C2E20_1368</name>
</gene>
<dbReference type="EMBL" id="LHPF02000002">
    <property type="protein sequence ID" value="PSC75678.1"/>
    <property type="molecule type" value="Genomic_DNA"/>
</dbReference>
<dbReference type="InterPro" id="IPR038324">
    <property type="entry name" value="Rpb4/RPC9_sf"/>
</dbReference>
<dbReference type="STRING" id="554055.A0A2P6VNL0"/>
<keyword evidence="5" id="KW-0804">Transcription</keyword>
<evidence type="ECO:0000256" key="6">
    <source>
        <dbReference type="ARBA" id="ARBA00023242"/>
    </source>
</evidence>
<dbReference type="GO" id="GO:0006384">
    <property type="term" value="P:transcription initiation at RNA polymerase III promoter"/>
    <property type="evidence" value="ECO:0007669"/>
    <property type="project" value="InterPro"/>
</dbReference>
<dbReference type="GO" id="GO:0000166">
    <property type="term" value="F:nucleotide binding"/>
    <property type="evidence" value="ECO:0007669"/>
    <property type="project" value="InterPro"/>
</dbReference>
<dbReference type="Proteomes" id="UP000239649">
    <property type="component" value="Unassembled WGS sequence"/>
</dbReference>
<evidence type="ECO:0000256" key="2">
    <source>
        <dbReference type="ARBA" id="ARBA00006898"/>
    </source>
</evidence>
<dbReference type="InterPro" id="IPR005574">
    <property type="entry name" value="Rpb4/RPC9"/>
</dbReference>
<keyword evidence="4" id="KW-0240">DNA-directed RNA polymerase</keyword>
<evidence type="ECO:0000256" key="7">
    <source>
        <dbReference type="SAM" id="MobiDB-lite"/>
    </source>
</evidence>
<dbReference type="InterPro" id="IPR038846">
    <property type="entry name" value="RPC9"/>
</dbReference>
<keyword evidence="9" id="KW-0378">Hydrolase</keyword>
<evidence type="ECO:0000256" key="3">
    <source>
        <dbReference type="ARBA" id="ARBA00016672"/>
    </source>
</evidence>
<dbReference type="SUPFAM" id="SSF47819">
    <property type="entry name" value="HRDC-like"/>
    <property type="match status" value="1"/>
</dbReference>
<organism evidence="9 10">
    <name type="scientific">Micractinium conductrix</name>
    <dbReference type="NCBI Taxonomy" id="554055"/>
    <lineage>
        <taxon>Eukaryota</taxon>
        <taxon>Viridiplantae</taxon>
        <taxon>Chlorophyta</taxon>
        <taxon>core chlorophytes</taxon>
        <taxon>Trebouxiophyceae</taxon>
        <taxon>Chlorellales</taxon>
        <taxon>Chlorellaceae</taxon>
        <taxon>Chlorella clade</taxon>
        <taxon>Micractinium</taxon>
    </lineage>
</organism>
<name>A0A2P6VNL0_9CHLO</name>
<evidence type="ECO:0000313" key="9">
    <source>
        <dbReference type="EMBL" id="PSC75678.1"/>
    </source>
</evidence>